<dbReference type="VEuPathDB" id="PlasmoDB:PKNH_1115800"/>
<dbReference type="eggNOG" id="KOG0323">
    <property type="taxonomic scope" value="Eukaryota"/>
</dbReference>
<feature type="region of interest" description="Disordered" evidence="7">
    <location>
        <begin position="595"/>
        <end position="614"/>
    </location>
</feature>
<feature type="compositionally biased region" description="Polar residues" evidence="7">
    <location>
        <begin position="818"/>
        <end position="833"/>
    </location>
</feature>
<feature type="compositionally biased region" description="Acidic residues" evidence="7">
    <location>
        <begin position="840"/>
        <end position="854"/>
    </location>
</feature>
<feature type="domain" description="BRCT" evidence="8">
    <location>
        <begin position="1125"/>
        <end position="1214"/>
    </location>
</feature>
<evidence type="ECO:0000256" key="4">
    <source>
        <dbReference type="ARBA" id="ARBA00023242"/>
    </source>
</evidence>
<dbReference type="Proteomes" id="UP000195012">
    <property type="component" value="Unassembled WGS sequence"/>
</dbReference>
<dbReference type="VEuPathDB" id="PlasmoDB:PKNOH_S130181900"/>
<evidence type="ECO:0000259" key="9">
    <source>
        <dbReference type="PROSITE" id="PS50969"/>
    </source>
</evidence>
<evidence type="ECO:0000313" key="10">
    <source>
        <dbReference type="EMBL" id="OTN64616.1"/>
    </source>
</evidence>
<protein>
    <recommendedName>
        <fullName evidence="2">protein-serine/threonine phosphatase</fullName>
        <ecNumber evidence="2">3.1.3.16</ecNumber>
    </recommendedName>
</protein>
<evidence type="ECO:0000256" key="7">
    <source>
        <dbReference type="SAM" id="MobiDB-lite"/>
    </source>
</evidence>
<keyword evidence="3" id="KW-0378">Hydrolase</keyword>
<dbReference type="PANTHER" id="PTHR23081">
    <property type="entry name" value="RNA POLYMERASE II CTD PHOSPHATASE"/>
    <property type="match status" value="1"/>
</dbReference>
<dbReference type="PANTHER" id="PTHR23081:SF36">
    <property type="entry name" value="RNA POLYMERASE II SUBUNIT A C-TERMINAL DOMAIN PHOSPHATASE"/>
    <property type="match status" value="1"/>
</dbReference>
<dbReference type="InterPro" id="IPR004274">
    <property type="entry name" value="FCP1_dom"/>
</dbReference>
<dbReference type="SUPFAM" id="SSF52113">
    <property type="entry name" value="BRCT domain"/>
    <property type="match status" value="1"/>
</dbReference>
<dbReference type="Pfam" id="PF03031">
    <property type="entry name" value="NIF"/>
    <property type="match status" value="1"/>
</dbReference>
<dbReference type="GO" id="GO:0005634">
    <property type="term" value="C:nucleus"/>
    <property type="evidence" value="ECO:0007669"/>
    <property type="project" value="UniProtKB-SubCell"/>
</dbReference>
<feature type="region of interest" description="Disordered" evidence="7">
    <location>
        <begin position="86"/>
        <end position="122"/>
    </location>
</feature>
<comment type="caution">
    <text evidence="10">The sequence shown here is derived from an EMBL/GenBank/DDBJ whole genome shotgun (WGS) entry which is preliminary data.</text>
</comment>
<feature type="region of interest" description="Disordered" evidence="7">
    <location>
        <begin position="687"/>
        <end position="717"/>
    </location>
</feature>
<comment type="catalytic activity">
    <reaction evidence="6">
        <text>O-phospho-L-threonyl-[protein] + H2O = L-threonyl-[protein] + phosphate</text>
        <dbReference type="Rhea" id="RHEA:47004"/>
        <dbReference type="Rhea" id="RHEA-COMP:11060"/>
        <dbReference type="Rhea" id="RHEA-COMP:11605"/>
        <dbReference type="ChEBI" id="CHEBI:15377"/>
        <dbReference type="ChEBI" id="CHEBI:30013"/>
        <dbReference type="ChEBI" id="CHEBI:43474"/>
        <dbReference type="ChEBI" id="CHEBI:61977"/>
        <dbReference type="EC" id="3.1.3.16"/>
    </reaction>
</comment>
<feature type="compositionally biased region" description="Basic and acidic residues" evidence="7">
    <location>
        <begin position="805"/>
        <end position="817"/>
    </location>
</feature>
<evidence type="ECO:0000256" key="3">
    <source>
        <dbReference type="ARBA" id="ARBA00022801"/>
    </source>
</evidence>
<evidence type="ECO:0000256" key="6">
    <source>
        <dbReference type="ARBA" id="ARBA00048336"/>
    </source>
</evidence>
<dbReference type="SMART" id="SM00577">
    <property type="entry name" value="CPDc"/>
    <property type="match status" value="1"/>
</dbReference>
<feature type="compositionally biased region" description="Acidic residues" evidence="7">
    <location>
        <begin position="1352"/>
        <end position="1381"/>
    </location>
</feature>
<dbReference type="CDD" id="cd07521">
    <property type="entry name" value="HAD_FCP1-like"/>
    <property type="match status" value="1"/>
</dbReference>
<feature type="region of interest" description="Disordered" evidence="7">
    <location>
        <begin position="480"/>
        <end position="519"/>
    </location>
</feature>
<feature type="compositionally biased region" description="Polar residues" evidence="7">
    <location>
        <begin position="1315"/>
        <end position="1328"/>
    </location>
</feature>
<dbReference type="InterPro" id="IPR001357">
    <property type="entry name" value="BRCT_dom"/>
</dbReference>
<feature type="compositionally biased region" description="Polar residues" evidence="7">
    <location>
        <begin position="605"/>
        <end position="614"/>
    </location>
</feature>
<gene>
    <name evidence="10" type="primary">NIF3</name>
    <name evidence="10" type="ORF">PKNOH_S130181900</name>
</gene>
<dbReference type="SUPFAM" id="SSF56784">
    <property type="entry name" value="HAD-like"/>
    <property type="match status" value="1"/>
</dbReference>
<keyword evidence="4" id="KW-0539">Nucleus</keyword>
<name>A0A1Y3DMZ5_PLAKN</name>
<accession>A0A1Y3DMZ5</accession>
<sequence length="1389" mass="156367">MNSLRGNARGGARGSVRGNTRGSLRGGVRGNARSSQVNMYNDMNEGNSDYDRGVTMHTLDPLTSTTYQSNNTSSANAATSISNDASTASNHMMGSLRNNVYSNSNTSGGSPNGSGLSTDKSSNFSQYKDGFLDNTEASQMKNKNFNKRVGKNLKVNGINLGGVANNPVNANKNAKGYRNRLNPFSKTSMKHGQINQNPGWDDRVNVGTIGGDDREEEKEVDNHEVQQRQGSSLYGRNNQLSHIAQQNVQNQYGIRSEFYHSNDNAENEEGGNMSAPNEDFYGDTLGDGFHDDAQERRNQGVHKPHSRNLYESRKLGKNNLFVNVGIDGEDNDVVNHLGDARDLDAGEPNRANNNPLLSLSSGEEMENMNNQNMVIDKVHQNSNIHMTRNDKNNGTMNYTNVGKKRKNVKFDNSTFQKQKQKKNYYKTFNDSLKRYNNNSLKIMNAGIKKGGNSSFYGIPEDEKGLLDINIRVNTLADQVQSHGNDGDVMDTENKSNISPNNTAPNNSAPSATAGGTKTVSRNNHFSNFYPSMKKKPFNNMTFSLNKYLNSYVNFDRIKNKRMNNEKVINKRSSTVTAAMGARNDADMCDSTLVNPGQNFDDRNTSDQNGNESFTTYKAGSSEFAQMGNPNGGNLSELNALAKNLNLELLKNLRNSLQNEMSRNGGNKDNSKVKSNCPSYIECLSEVSEISDEEGGDESDKERDDSAQLGRDKNTFTQWTNNMAEAESARGMGEANGTSASHAANRGVTHGYALNQGPYGKTDLIQSLYSLYNNDKGADANSNVKEEISAEQPGGKSFQGGVESSDNYHHYGDNHSVEQTESTTGKKGTSFGSPNNVEMNELGEENEEEEEETEPFEQMRNEDLFINSYMPYPPEKYSSMYELHEIKILSPHILKTKFQKDGKSSYHSSLKDGKLILLLDLDNTLLQATSFAKFNMELPLENFVDENGEPELYKFFLPYYNFFYYLKFRPYVRQFLQILSLYYELSIYTNATREYADVVIAILDPDRTLFADRIVARCNSADREENKNFSKIYPNVDSKYVIAFDDRKDVWTDIPHSNILKAEHYNFFELSKYDIISHFKEPSTCKKRFVDMDMHLHFMTKVLLKLHKHFFERPLEVNVGKLMDEIMLSTLSNVGVYFTGFRKNSKNSQHVLSSDCEDRQKEIALELGAKIYTNYDMPGVTHIIAAKNCTDNLIKSKNANYNHIQKVHTLWLYHCRGTLQSGDSAFFDADELCKIYNNKPPLHPKKDHWFFGNKDEMRKQDDNSECIKIENLKSRIFLGTGEYTNDAVICSPLEQINIKWIEKEVKLRQIYDTPGGATSSSPVGATTDAQQRDKDAMRERTPHSEMSPLGEHMDEDDNFTYENGNVEEEEDEEEEEIEEAQGEDINLGTS</sequence>
<feature type="region of interest" description="Disordered" evidence="7">
    <location>
        <begin position="1"/>
        <end position="38"/>
    </location>
</feature>
<evidence type="ECO:0000256" key="5">
    <source>
        <dbReference type="ARBA" id="ARBA00047761"/>
    </source>
</evidence>
<dbReference type="OMA" id="CSPLEQI"/>
<dbReference type="InterPro" id="IPR023214">
    <property type="entry name" value="HAD_sf"/>
</dbReference>
<feature type="compositionally biased region" description="Basic and acidic residues" evidence="7">
    <location>
        <begin position="697"/>
        <end position="713"/>
    </location>
</feature>
<dbReference type="InterPro" id="IPR039189">
    <property type="entry name" value="Fcp1"/>
</dbReference>
<dbReference type="InterPro" id="IPR036412">
    <property type="entry name" value="HAD-like_sf"/>
</dbReference>
<reference evidence="10 11" key="1">
    <citation type="submission" date="2017-05" db="EMBL/GenBank/DDBJ databases">
        <title>PacBio assembly of a Plasmodium knowlesi genome sequence with Hi-C correction and manual annotation of the SICAvar gene family.</title>
        <authorList>
            <person name="Lapp S.A."/>
            <person name="Geraldo J.A."/>
            <person name="Chien J.-T."/>
            <person name="Ay F."/>
            <person name="Pakala S.B."/>
            <person name="Batugedara G."/>
            <person name="Humphrey J.C."/>
            <person name="Debarry J.D."/>
            <person name="Le Roch K.G."/>
            <person name="Galinski M.R."/>
            <person name="Kissinger J.C."/>
        </authorList>
    </citation>
    <scope>NUCLEOTIDE SEQUENCE [LARGE SCALE GENOMIC DNA]</scope>
    <source>
        <strain evidence="11">Malayan Strain Pk1 (A+)</strain>
    </source>
</reference>
<feature type="compositionally biased region" description="Basic and acidic residues" evidence="7">
    <location>
        <begin position="1329"/>
        <end position="1342"/>
    </location>
</feature>
<proteinExistence type="predicted"/>
<dbReference type="EC" id="3.1.3.16" evidence="2"/>
<feature type="region of interest" description="Disordered" evidence="7">
    <location>
        <begin position="188"/>
        <end position="232"/>
    </location>
</feature>
<feature type="compositionally biased region" description="Low complexity" evidence="7">
    <location>
        <begin position="102"/>
        <end position="117"/>
    </location>
</feature>
<organism evidence="10 11">
    <name type="scientific">Plasmodium knowlesi</name>
    <dbReference type="NCBI Taxonomy" id="5850"/>
    <lineage>
        <taxon>Eukaryota</taxon>
        <taxon>Sar</taxon>
        <taxon>Alveolata</taxon>
        <taxon>Apicomplexa</taxon>
        <taxon>Aconoidasida</taxon>
        <taxon>Haemosporida</taxon>
        <taxon>Plasmodiidae</taxon>
        <taxon>Plasmodium</taxon>
        <taxon>Plasmodium (Plasmodium)</taxon>
    </lineage>
</organism>
<feature type="region of interest" description="Disordered" evidence="7">
    <location>
        <begin position="1311"/>
        <end position="1389"/>
    </location>
</feature>
<dbReference type="PROSITE" id="PS50969">
    <property type="entry name" value="FCP1"/>
    <property type="match status" value="1"/>
</dbReference>
<dbReference type="InterPro" id="IPR036420">
    <property type="entry name" value="BRCT_dom_sf"/>
</dbReference>
<feature type="compositionally biased region" description="Low complexity" evidence="7">
    <location>
        <begin position="498"/>
        <end position="513"/>
    </location>
</feature>
<dbReference type="EMBL" id="NETL01000027">
    <property type="protein sequence ID" value="OTN64616.1"/>
    <property type="molecule type" value="Genomic_DNA"/>
</dbReference>
<dbReference type="GO" id="GO:0008420">
    <property type="term" value="F:RNA polymerase II CTD heptapeptide repeat phosphatase activity"/>
    <property type="evidence" value="ECO:0007669"/>
    <property type="project" value="InterPro"/>
</dbReference>
<comment type="subcellular location">
    <subcellularLocation>
        <location evidence="1">Nucleus</location>
    </subcellularLocation>
</comment>
<evidence type="ECO:0000313" key="11">
    <source>
        <dbReference type="Proteomes" id="UP000195012"/>
    </source>
</evidence>
<evidence type="ECO:0000259" key="8">
    <source>
        <dbReference type="PROSITE" id="PS50172"/>
    </source>
</evidence>
<evidence type="ECO:0000256" key="2">
    <source>
        <dbReference type="ARBA" id="ARBA00013081"/>
    </source>
</evidence>
<dbReference type="OrthoDB" id="10249888at2759"/>
<dbReference type="VEuPathDB" id="PlasmoDB:PKA1H_110020900"/>
<feature type="region of interest" description="Disordered" evidence="7">
    <location>
        <begin position="782"/>
        <end position="856"/>
    </location>
</feature>
<dbReference type="Gene3D" id="3.40.50.1000">
    <property type="entry name" value="HAD superfamily/HAD-like"/>
    <property type="match status" value="1"/>
</dbReference>
<feature type="domain" description="FCP1 homology" evidence="9">
    <location>
        <begin position="909"/>
        <end position="1085"/>
    </location>
</feature>
<comment type="catalytic activity">
    <reaction evidence="5">
        <text>O-phospho-L-seryl-[protein] + H2O = L-seryl-[protein] + phosphate</text>
        <dbReference type="Rhea" id="RHEA:20629"/>
        <dbReference type="Rhea" id="RHEA-COMP:9863"/>
        <dbReference type="Rhea" id="RHEA-COMP:11604"/>
        <dbReference type="ChEBI" id="CHEBI:15377"/>
        <dbReference type="ChEBI" id="CHEBI:29999"/>
        <dbReference type="ChEBI" id="CHEBI:43474"/>
        <dbReference type="ChEBI" id="CHEBI:83421"/>
        <dbReference type="EC" id="3.1.3.16"/>
    </reaction>
</comment>
<dbReference type="Gene3D" id="3.40.50.10190">
    <property type="entry name" value="BRCT domain"/>
    <property type="match status" value="1"/>
</dbReference>
<evidence type="ECO:0000256" key="1">
    <source>
        <dbReference type="ARBA" id="ARBA00004123"/>
    </source>
</evidence>
<dbReference type="PROSITE" id="PS50172">
    <property type="entry name" value="BRCT"/>
    <property type="match status" value="1"/>
</dbReference>